<organism evidence="2 3">
    <name type="scientific">Strongyloides venezuelensis</name>
    <name type="common">Threadworm</name>
    <dbReference type="NCBI Taxonomy" id="75913"/>
    <lineage>
        <taxon>Eukaryota</taxon>
        <taxon>Metazoa</taxon>
        <taxon>Ecdysozoa</taxon>
        <taxon>Nematoda</taxon>
        <taxon>Chromadorea</taxon>
        <taxon>Rhabditida</taxon>
        <taxon>Tylenchina</taxon>
        <taxon>Panagrolaimomorpha</taxon>
        <taxon>Strongyloidoidea</taxon>
        <taxon>Strongyloididae</taxon>
        <taxon>Strongyloides</taxon>
    </lineage>
</organism>
<reference evidence="3" key="2">
    <citation type="submission" date="2015-08" db="UniProtKB">
        <authorList>
            <consortium name="WormBaseParasite"/>
        </authorList>
    </citation>
    <scope>IDENTIFICATION</scope>
</reference>
<evidence type="ECO:0000313" key="3">
    <source>
        <dbReference type="WBParaSite" id="SVE_1106600.1"/>
    </source>
</evidence>
<feature type="compositionally biased region" description="Basic and acidic residues" evidence="1">
    <location>
        <begin position="54"/>
        <end position="63"/>
    </location>
</feature>
<proteinExistence type="predicted"/>
<keyword evidence="2" id="KW-1185">Reference proteome</keyword>
<evidence type="ECO:0000256" key="1">
    <source>
        <dbReference type="SAM" id="MobiDB-lite"/>
    </source>
</evidence>
<name>A0A0K0FPK9_STRVS</name>
<feature type="region of interest" description="Disordered" evidence="1">
    <location>
        <begin position="48"/>
        <end position="68"/>
    </location>
</feature>
<accession>A0A0K0FPK9</accession>
<dbReference type="WBParaSite" id="SVE_1106600.1">
    <property type="protein sequence ID" value="SVE_1106600.1"/>
    <property type="gene ID" value="SVE_1106600"/>
</dbReference>
<dbReference type="Proteomes" id="UP000035680">
    <property type="component" value="Unassembled WGS sequence"/>
</dbReference>
<evidence type="ECO:0000313" key="2">
    <source>
        <dbReference type="Proteomes" id="UP000035680"/>
    </source>
</evidence>
<reference evidence="2" key="1">
    <citation type="submission" date="2014-07" db="EMBL/GenBank/DDBJ databases">
        <authorList>
            <person name="Martin A.A"/>
            <person name="De Silva N."/>
        </authorList>
    </citation>
    <scope>NUCLEOTIDE SEQUENCE</scope>
</reference>
<dbReference type="AlphaFoldDB" id="A0A0K0FPK9"/>
<sequence>MEVNKPEASRKISRIEIDKPDVLRGNSRMKINVPEVLEKYPRIKISEPKGIQDSVERRTERPEPTPGIRVTLNNINEIQRILDRVANRQVVSTVLYNIRATSSVSKIEKYLVVQRPTPRVVEKRRRENQPCIQV</sequence>
<protein>
    <submittedName>
        <fullName evidence="3">DUF2382 domain-containing protein</fullName>
    </submittedName>
</protein>